<dbReference type="Pfam" id="PF14580">
    <property type="entry name" value="LRR_9"/>
    <property type="match status" value="1"/>
</dbReference>
<accession>A0A482X1U9</accession>
<dbReference type="InParanoid" id="A0A482X1U9"/>
<name>A0A482X1U9_LAOST</name>
<dbReference type="Gene3D" id="3.80.10.10">
    <property type="entry name" value="Ribonuclease Inhibitor"/>
    <property type="match status" value="1"/>
</dbReference>
<gene>
    <name evidence="6" type="ORF">LSTR_LSTR000467</name>
</gene>
<dbReference type="EMBL" id="QKKF02019547">
    <property type="protein sequence ID" value="RZF39819.1"/>
    <property type="molecule type" value="Genomic_DNA"/>
</dbReference>
<evidence type="ECO:0000256" key="3">
    <source>
        <dbReference type="ARBA" id="ARBA00022490"/>
    </source>
</evidence>
<proteinExistence type="predicted"/>
<evidence type="ECO:0000313" key="7">
    <source>
        <dbReference type="Proteomes" id="UP000291343"/>
    </source>
</evidence>
<comment type="caution">
    <text evidence="6">The sequence shown here is derived from an EMBL/GenBank/DDBJ whole genome shotgun (WGS) entry which is preliminary data.</text>
</comment>
<dbReference type="Proteomes" id="UP000291343">
    <property type="component" value="Unassembled WGS sequence"/>
</dbReference>
<evidence type="ECO:0000256" key="1">
    <source>
        <dbReference type="ARBA" id="ARBA00004496"/>
    </source>
</evidence>
<keyword evidence="5" id="KW-0677">Repeat</keyword>
<dbReference type="OrthoDB" id="676979at2759"/>
<keyword evidence="4" id="KW-0433">Leucine-rich repeat</keyword>
<organism evidence="6 7">
    <name type="scientific">Laodelphax striatellus</name>
    <name type="common">Small brown planthopper</name>
    <name type="synonym">Delphax striatella</name>
    <dbReference type="NCBI Taxonomy" id="195883"/>
    <lineage>
        <taxon>Eukaryota</taxon>
        <taxon>Metazoa</taxon>
        <taxon>Ecdysozoa</taxon>
        <taxon>Arthropoda</taxon>
        <taxon>Hexapoda</taxon>
        <taxon>Insecta</taxon>
        <taxon>Pterygota</taxon>
        <taxon>Neoptera</taxon>
        <taxon>Paraneoptera</taxon>
        <taxon>Hemiptera</taxon>
        <taxon>Auchenorrhyncha</taxon>
        <taxon>Fulgoroidea</taxon>
        <taxon>Delphacidae</taxon>
        <taxon>Criomorphinae</taxon>
        <taxon>Laodelphax</taxon>
    </lineage>
</organism>
<evidence type="ECO:0000256" key="5">
    <source>
        <dbReference type="ARBA" id="ARBA00022737"/>
    </source>
</evidence>
<dbReference type="PANTHER" id="PTHR46545:SF1">
    <property type="entry name" value="LEUCINE-RICH REPEAT-CONTAINING PROTEIN 51"/>
    <property type="match status" value="1"/>
</dbReference>
<evidence type="ECO:0000313" key="6">
    <source>
        <dbReference type="EMBL" id="RZF39819.1"/>
    </source>
</evidence>
<dbReference type="GO" id="GO:0005737">
    <property type="term" value="C:cytoplasm"/>
    <property type="evidence" value="ECO:0007669"/>
    <property type="project" value="UniProtKB-SubCell"/>
</dbReference>
<dbReference type="InterPro" id="IPR032675">
    <property type="entry name" value="LRR_dom_sf"/>
</dbReference>
<reference evidence="6 7" key="1">
    <citation type="journal article" date="2017" name="Gigascience">
        <title>Genome sequence of the small brown planthopper, Laodelphax striatellus.</title>
        <authorList>
            <person name="Zhu J."/>
            <person name="Jiang F."/>
            <person name="Wang X."/>
            <person name="Yang P."/>
            <person name="Bao Y."/>
            <person name="Zhao W."/>
            <person name="Wang W."/>
            <person name="Lu H."/>
            <person name="Wang Q."/>
            <person name="Cui N."/>
            <person name="Li J."/>
            <person name="Chen X."/>
            <person name="Luo L."/>
            <person name="Yu J."/>
            <person name="Kang L."/>
            <person name="Cui F."/>
        </authorList>
    </citation>
    <scope>NUCLEOTIDE SEQUENCE [LARGE SCALE GENOMIC DNA]</scope>
    <source>
        <strain evidence="6">Lst14</strain>
    </source>
</reference>
<keyword evidence="3" id="KW-0963">Cytoplasm</keyword>
<sequence>MTWGLACAYFSYIGANFLNYCFIISRGRLNMAKADIKHPTDHELKGIPPVDYSFKKLESLTEDILTEKPRGSRTKYIPRRGPNDKFITASIWFNNNKIVSIDGLHKVVNSLLEYPSRLTWLDLSFNRIDVLSKDDLKKFPSLRILYLHGNRIKDIKLLVFVLGVIPTLRTLTLHGNPIDATPYYRNYIVKTVPQLTSLDFAIITMSERLAPAPPNDLINERVEKMLNEKSREIY</sequence>
<dbReference type="SMR" id="A0A482X1U9"/>
<comment type="subcellular location">
    <subcellularLocation>
        <location evidence="1">Cytoplasm</location>
    </subcellularLocation>
</comment>
<dbReference type="PANTHER" id="PTHR46545">
    <property type="entry name" value="LEUCINE-RICH REPEAT-CONTAINING PROTEIN 51"/>
    <property type="match status" value="1"/>
</dbReference>
<evidence type="ECO:0000256" key="4">
    <source>
        <dbReference type="ARBA" id="ARBA00022614"/>
    </source>
</evidence>
<protein>
    <recommendedName>
        <fullName evidence="2">Leucine-rich repeat-containing protein 51</fullName>
    </recommendedName>
</protein>
<evidence type="ECO:0000256" key="2">
    <source>
        <dbReference type="ARBA" id="ARBA00014223"/>
    </source>
</evidence>
<dbReference type="SUPFAM" id="SSF52058">
    <property type="entry name" value="L domain-like"/>
    <property type="match status" value="1"/>
</dbReference>
<dbReference type="PROSITE" id="PS51450">
    <property type="entry name" value="LRR"/>
    <property type="match status" value="2"/>
</dbReference>
<dbReference type="AlphaFoldDB" id="A0A482X1U9"/>
<dbReference type="InterPro" id="IPR001611">
    <property type="entry name" value="Leu-rich_rpt"/>
</dbReference>
<dbReference type="STRING" id="195883.A0A482X1U9"/>
<keyword evidence="7" id="KW-1185">Reference proteome</keyword>